<evidence type="ECO:0000313" key="3">
    <source>
        <dbReference type="EMBL" id="KAK9808595.1"/>
    </source>
</evidence>
<feature type="compositionally biased region" description="Basic and acidic residues" evidence="1">
    <location>
        <begin position="107"/>
        <end position="116"/>
    </location>
</feature>
<gene>
    <name evidence="3" type="ORF">WJX72_000227</name>
</gene>
<accession>A0AAW1PJG8</accession>
<dbReference type="Proteomes" id="UP001489004">
    <property type="component" value="Unassembled WGS sequence"/>
</dbReference>
<feature type="compositionally biased region" description="Basic and acidic residues" evidence="1">
    <location>
        <begin position="392"/>
        <end position="418"/>
    </location>
</feature>
<sequence>MGRLTGPLCSHHPPAFARQSPKATLSGSSAQPHRDAGTYHRPQPRSITSGQLTGLHLQRPWKAQRCHASSVSNDASAAAAAPGDDPRDIPAGSDPASLPQPGASDHTPAHREDHTSQHSANGHLPATAAAAAGGQPRSSTPPAGASRRANQAQARPRIPQERDYETRDAAYLMDPLRQVLTANWAQRVIGALRESSLLAYTTLIESILVTILDILQADRWLAWVTPKLEDAYATLTGRWYVLQSGERRAYSLVNNTAPNFDIPAAYNAAEFPQAGTGTDSRGYSASTAHLLSLAMKLVYEQEDVIKDIIERKWGLQYHSYLQTAAETTLDDNEQPGEHPEGKHREGSDPSKASPSGSRAAALAKSAPISITASSGNAASGRRMLGSSTTQEQRQEHEVQSDKEDMRDRKRVEKGRRSAPDFAPRTRACVFGTDKAVIVSFRGTEPTNLINLRSSGRISMSWREDMGRIHDGFYSSLFYESPDGGSLFNTLVDEMRRVSEGRQIFLTGHSLGGALANLFALGLQLRHPDLGERIGGIYSFGAPRMGDSAFADAYTNANPGKTFRMVYASDIIPKVPPRWLEYTHFGEERFLTTFGQLLDDPKQITKWRRREAWGFLPLGFYKIGHGVVGSDEHSLLRGLYRFMLLFVLPGLGDHWPSDYERMLRRQLQDRPAKEL</sequence>
<protein>
    <recommendedName>
        <fullName evidence="2">Fungal lipase-type domain-containing protein</fullName>
    </recommendedName>
</protein>
<dbReference type="PANTHER" id="PTHR45856:SF24">
    <property type="entry name" value="FUNGAL LIPASE-LIKE DOMAIN-CONTAINING PROTEIN"/>
    <property type="match status" value="1"/>
</dbReference>
<reference evidence="3 4" key="1">
    <citation type="journal article" date="2024" name="Nat. Commun.">
        <title>Phylogenomics reveals the evolutionary origins of lichenization in chlorophyte algae.</title>
        <authorList>
            <person name="Puginier C."/>
            <person name="Libourel C."/>
            <person name="Otte J."/>
            <person name="Skaloud P."/>
            <person name="Haon M."/>
            <person name="Grisel S."/>
            <person name="Petersen M."/>
            <person name="Berrin J.G."/>
            <person name="Delaux P.M."/>
            <person name="Dal Grande F."/>
            <person name="Keller J."/>
        </authorList>
    </citation>
    <scope>NUCLEOTIDE SEQUENCE [LARGE SCALE GENOMIC DNA]</scope>
    <source>
        <strain evidence="3 4">SAG 2043</strain>
    </source>
</reference>
<evidence type="ECO:0000256" key="1">
    <source>
        <dbReference type="SAM" id="MobiDB-lite"/>
    </source>
</evidence>
<dbReference type="SUPFAM" id="SSF53474">
    <property type="entry name" value="alpha/beta-Hydrolases"/>
    <property type="match status" value="1"/>
</dbReference>
<feature type="compositionally biased region" description="Low complexity" evidence="1">
    <location>
        <begin position="68"/>
        <end position="83"/>
    </location>
</feature>
<dbReference type="EMBL" id="JALJOR010000011">
    <property type="protein sequence ID" value="KAK9808595.1"/>
    <property type="molecule type" value="Genomic_DNA"/>
</dbReference>
<feature type="region of interest" description="Disordered" evidence="1">
    <location>
        <begin position="328"/>
        <end position="419"/>
    </location>
</feature>
<feature type="compositionally biased region" description="Polar residues" evidence="1">
    <location>
        <begin position="21"/>
        <end position="31"/>
    </location>
</feature>
<evidence type="ECO:0000259" key="2">
    <source>
        <dbReference type="Pfam" id="PF01764"/>
    </source>
</evidence>
<organism evidence="3 4">
    <name type="scientific">[Myrmecia] bisecta</name>
    <dbReference type="NCBI Taxonomy" id="41462"/>
    <lineage>
        <taxon>Eukaryota</taxon>
        <taxon>Viridiplantae</taxon>
        <taxon>Chlorophyta</taxon>
        <taxon>core chlorophytes</taxon>
        <taxon>Trebouxiophyceae</taxon>
        <taxon>Trebouxiales</taxon>
        <taxon>Trebouxiaceae</taxon>
        <taxon>Myrmecia</taxon>
    </lineage>
</organism>
<name>A0AAW1PJG8_9CHLO</name>
<evidence type="ECO:0000313" key="4">
    <source>
        <dbReference type="Proteomes" id="UP001489004"/>
    </source>
</evidence>
<proteinExistence type="predicted"/>
<dbReference type="InterPro" id="IPR029058">
    <property type="entry name" value="AB_hydrolase_fold"/>
</dbReference>
<dbReference type="CDD" id="cd00519">
    <property type="entry name" value="Lipase_3"/>
    <property type="match status" value="1"/>
</dbReference>
<dbReference type="Gene3D" id="3.40.50.1820">
    <property type="entry name" value="alpha/beta hydrolase"/>
    <property type="match status" value="1"/>
</dbReference>
<dbReference type="GO" id="GO:0006629">
    <property type="term" value="P:lipid metabolic process"/>
    <property type="evidence" value="ECO:0007669"/>
    <property type="project" value="InterPro"/>
</dbReference>
<feature type="region of interest" description="Disordered" evidence="1">
    <location>
        <begin position="1"/>
        <end position="164"/>
    </location>
</feature>
<dbReference type="AlphaFoldDB" id="A0AAW1PJG8"/>
<comment type="caution">
    <text evidence="3">The sequence shown here is derived from an EMBL/GenBank/DDBJ whole genome shotgun (WGS) entry which is preliminary data.</text>
</comment>
<dbReference type="PANTHER" id="PTHR45856">
    <property type="entry name" value="ALPHA/BETA-HYDROLASES SUPERFAMILY PROTEIN"/>
    <property type="match status" value="1"/>
</dbReference>
<dbReference type="InterPro" id="IPR002921">
    <property type="entry name" value="Fungal_lipase-type"/>
</dbReference>
<keyword evidence="4" id="KW-1185">Reference proteome</keyword>
<dbReference type="InterPro" id="IPR051218">
    <property type="entry name" value="Sec_MonoDiacylglyc_Lipase"/>
</dbReference>
<feature type="compositionally biased region" description="Basic and acidic residues" evidence="1">
    <location>
        <begin position="335"/>
        <end position="348"/>
    </location>
</feature>
<feature type="domain" description="Fungal lipase-type" evidence="2">
    <location>
        <begin position="438"/>
        <end position="576"/>
    </location>
</feature>
<dbReference type="Pfam" id="PF01764">
    <property type="entry name" value="Lipase_3"/>
    <property type="match status" value="1"/>
</dbReference>
<feature type="compositionally biased region" description="Polar residues" evidence="1">
    <location>
        <begin position="368"/>
        <end position="377"/>
    </location>
</feature>